<keyword evidence="1" id="KW-0472">Membrane</keyword>
<evidence type="ECO:0000313" key="2">
    <source>
        <dbReference type="EMBL" id="GEA59592.1"/>
    </source>
</evidence>
<evidence type="ECO:0000313" key="3">
    <source>
        <dbReference type="Proteomes" id="UP000318242"/>
    </source>
</evidence>
<evidence type="ECO:0008006" key="4">
    <source>
        <dbReference type="Google" id="ProtNLM"/>
    </source>
</evidence>
<keyword evidence="1" id="KW-1133">Transmembrane helix</keyword>
<name>A0A4Y3IKS1_9VIBR</name>
<evidence type="ECO:0000256" key="1">
    <source>
        <dbReference type="SAM" id="Phobius"/>
    </source>
</evidence>
<protein>
    <recommendedName>
        <fullName evidence="4">Type IV pilin</fullName>
    </recommendedName>
</protein>
<dbReference type="EMBL" id="BJLH01000003">
    <property type="protein sequence ID" value="GEA59592.1"/>
    <property type="molecule type" value="Genomic_DNA"/>
</dbReference>
<dbReference type="RefSeq" id="WP_244311343.1">
    <property type="nucleotide sequence ID" value="NZ_BJLH01000003.1"/>
</dbReference>
<dbReference type="Proteomes" id="UP000318242">
    <property type="component" value="Unassembled WGS sequence"/>
</dbReference>
<proteinExistence type="predicted"/>
<keyword evidence="1" id="KW-0812">Transmembrane</keyword>
<accession>A0A4Y3IKS1</accession>
<gene>
    <name evidence="2" type="ORF">VCO01S_07850</name>
</gene>
<reference evidence="2 3" key="1">
    <citation type="submission" date="2019-06" db="EMBL/GenBank/DDBJ databases">
        <title>Whole genome shotgun sequence of Vibrio comitans NBRC 102076.</title>
        <authorList>
            <person name="Hosoyama A."/>
            <person name="Uohara A."/>
            <person name="Ohji S."/>
            <person name="Ichikawa N."/>
        </authorList>
    </citation>
    <scope>NUCLEOTIDE SEQUENCE [LARGE SCALE GENOMIC DNA]</scope>
    <source>
        <strain evidence="2 3">NBRC 102076</strain>
    </source>
</reference>
<keyword evidence="3" id="KW-1185">Reference proteome</keyword>
<comment type="caution">
    <text evidence="2">The sequence shown here is derived from an EMBL/GenBank/DDBJ whole genome shotgun (WGS) entry which is preliminary data.</text>
</comment>
<dbReference type="AlphaFoldDB" id="A0A4Y3IKS1"/>
<feature type="transmembrane region" description="Helical" evidence="1">
    <location>
        <begin position="12"/>
        <end position="32"/>
    </location>
</feature>
<organism evidence="2 3">
    <name type="scientific">Vibrio comitans NBRC 102076</name>
    <dbReference type="NCBI Taxonomy" id="1219078"/>
    <lineage>
        <taxon>Bacteria</taxon>
        <taxon>Pseudomonadati</taxon>
        <taxon>Pseudomonadota</taxon>
        <taxon>Gammaproteobacteria</taxon>
        <taxon>Vibrionales</taxon>
        <taxon>Vibrionaceae</taxon>
        <taxon>Vibrio</taxon>
    </lineage>
</organism>
<sequence>MISDFSRKQLGASILEVLISVALVSMLSLSLIQGGVYMQRESKRAEQSLLVLHHMENYLEYVRIMTITGSSIDPQWQGLEELGFDMTLSSNQQMSSLGVLGTKLEVTASWINPWGQPESAVLSTWVAFH</sequence>